<evidence type="ECO:0000313" key="3">
    <source>
        <dbReference type="Proteomes" id="UP000642144"/>
    </source>
</evidence>
<reference evidence="2 3" key="1">
    <citation type="submission" date="2019-12" db="EMBL/GenBank/DDBJ databases">
        <title>Novel species isolated from a subtropical stream in China.</title>
        <authorList>
            <person name="Lu H."/>
        </authorList>
    </citation>
    <scope>NUCLEOTIDE SEQUENCE [LARGE SCALE GENOMIC DNA]</scope>
    <source>
        <strain evidence="2 3">CY42W</strain>
    </source>
</reference>
<comment type="caution">
    <text evidence="2">The sequence shown here is derived from an EMBL/GenBank/DDBJ whole genome shotgun (WGS) entry which is preliminary data.</text>
</comment>
<dbReference type="Proteomes" id="UP000642144">
    <property type="component" value="Unassembled WGS sequence"/>
</dbReference>
<sequence length="126" mass="13965">MNRLAAALMVLAAPALAAEPLAIHYNERPPHHFTMQGMPQGDGIDKLRAALTAANIPYQLRSTPAKQQLILLKANVQPACMLAWVGLPGRERAGKLSEIVYDDRRLWCTQATPDDVMQRLNKALRK</sequence>
<dbReference type="EMBL" id="WWCT01000005">
    <property type="protein sequence ID" value="MYN26518.1"/>
    <property type="molecule type" value="Genomic_DNA"/>
</dbReference>
<organism evidence="2 3">
    <name type="scientific">Duganella levis</name>
    <dbReference type="NCBI Taxonomy" id="2692169"/>
    <lineage>
        <taxon>Bacteria</taxon>
        <taxon>Pseudomonadati</taxon>
        <taxon>Pseudomonadota</taxon>
        <taxon>Betaproteobacteria</taxon>
        <taxon>Burkholderiales</taxon>
        <taxon>Oxalobacteraceae</taxon>
        <taxon>Telluria group</taxon>
        <taxon>Duganella</taxon>
    </lineage>
</organism>
<feature type="signal peptide" evidence="1">
    <location>
        <begin position="1"/>
        <end position="17"/>
    </location>
</feature>
<evidence type="ECO:0000256" key="1">
    <source>
        <dbReference type="SAM" id="SignalP"/>
    </source>
</evidence>
<accession>A0ABW9VY54</accession>
<dbReference type="RefSeq" id="WP_161054537.1">
    <property type="nucleotide sequence ID" value="NZ_WWCT01000005.1"/>
</dbReference>
<evidence type="ECO:0000313" key="2">
    <source>
        <dbReference type="EMBL" id="MYN26518.1"/>
    </source>
</evidence>
<protein>
    <submittedName>
        <fullName evidence="2">Uncharacterized protein</fullName>
    </submittedName>
</protein>
<keyword evidence="3" id="KW-1185">Reference proteome</keyword>
<name>A0ABW9VY54_9BURK</name>
<feature type="chain" id="PRO_5046010316" evidence="1">
    <location>
        <begin position="18"/>
        <end position="126"/>
    </location>
</feature>
<gene>
    <name evidence="2" type="ORF">GTP69_08880</name>
</gene>
<proteinExistence type="predicted"/>
<keyword evidence="1" id="KW-0732">Signal</keyword>